<keyword evidence="1" id="KW-0472">Membrane</keyword>
<keyword evidence="1" id="KW-0812">Transmembrane</keyword>
<dbReference type="AlphaFoldDB" id="A0A7M2WQ87"/>
<sequence length="70" mass="7613">MYYVLGIVLAVMCAAVGILALGLIGYELLWLAGMRGYTRRRLQLAGLVFALPAGLAGAWVGYQLWTQLLI</sequence>
<feature type="transmembrane region" description="Helical" evidence="1">
    <location>
        <begin position="44"/>
        <end position="65"/>
    </location>
</feature>
<dbReference type="RefSeq" id="WP_206290454.1">
    <property type="nucleotide sequence ID" value="NZ_CP063458.1"/>
</dbReference>
<evidence type="ECO:0000313" key="3">
    <source>
        <dbReference type="Proteomes" id="UP000593765"/>
    </source>
</evidence>
<dbReference type="KEGG" id="hbs:IPV69_14755"/>
<gene>
    <name evidence="2" type="ORF">IPV69_14755</name>
</gene>
<dbReference type="Proteomes" id="UP000593765">
    <property type="component" value="Chromosome"/>
</dbReference>
<keyword evidence="1" id="KW-1133">Transmembrane helix</keyword>
<name>A0A7M2WQ87_9BACT</name>
<keyword evidence="3" id="KW-1185">Reference proteome</keyword>
<dbReference type="EMBL" id="CP063458">
    <property type="protein sequence ID" value="QOV87549.1"/>
    <property type="molecule type" value="Genomic_DNA"/>
</dbReference>
<proteinExistence type="predicted"/>
<organism evidence="2 3">
    <name type="scientific">Humisphaera borealis</name>
    <dbReference type="NCBI Taxonomy" id="2807512"/>
    <lineage>
        <taxon>Bacteria</taxon>
        <taxon>Pseudomonadati</taxon>
        <taxon>Planctomycetota</taxon>
        <taxon>Phycisphaerae</taxon>
        <taxon>Tepidisphaerales</taxon>
        <taxon>Tepidisphaeraceae</taxon>
        <taxon>Humisphaera</taxon>
    </lineage>
</organism>
<feature type="transmembrane region" description="Helical" evidence="1">
    <location>
        <begin position="6"/>
        <end position="32"/>
    </location>
</feature>
<reference evidence="2 3" key="1">
    <citation type="submission" date="2020-10" db="EMBL/GenBank/DDBJ databases">
        <title>Wide distribution of Phycisphaera-like planctomycetes from WD2101 soil group in peatlands and genome analysis of the first cultivated representative.</title>
        <authorList>
            <person name="Dedysh S.N."/>
            <person name="Beletsky A.V."/>
            <person name="Ivanova A."/>
            <person name="Kulichevskaya I.S."/>
            <person name="Suzina N.E."/>
            <person name="Philippov D.A."/>
            <person name="Rakitin A.L."/>
            <person name="Mardanov A.V."/>
            <person name="Ravin N.V."/>
        </authorList>
    </citation>
    <scope>NUCLEOTIDE SEQUENCE [LARGE SCALE GENOMIC DNA]</scope>
    <source>
        <strain evidence="2 3">M1803</strain>
    </source>
</reference>
<evidence type="ECO:0000313" key="2">
    <source>
        <dbReference type="EMBL" id="QOV87549.1"/>
    </source>
</evidence>
<accession>A0A7M2WQ87</accession>
<evidence type="ECO:0000256" key="1">
    <source>
        <dbReference type="SAM" id="Phobius"/>
    </source>
</evidence>
<protein>
    <submittedName>
        <fullName evidence="2">Uncharacterized protein</fullName>
    </submittedName>
</protein>